<proteinExistence type="predicted"/>
<evidence type="ECO:0000256" key="1">
    <source>
        <dbReference type="SAM" id="MobiDB-lite"/>
    </source>
</evidence>
<dbReference type="EMBL" id="BMDG01000011">
    <property type="protein sequence ID" value="GGI10430.1"/>
    <property type="molecule type" value="Genomic_DNA"/>
</dbReference>
<feature type="region of interest" description="Disordered" evidence="1">
    <location>
        <begin position="275"/>
        <end position="301"/>
    </location>
</feature>
<accession>A0ABQ2BC88</accession>
<dbReference type="Proteomes" id="UP000632535">
    <property type="component" value="Unassembled WGS sequence"/>
</dbReference>
<name>A0ABQ2BC88_9MICO</name>
<evidence type="ECO:0000313" key="2">
    <source>
        <dbReference type="EMBL" id="GGI10430.1"/>
    </source>
</evidence>
<evidence type="ECO:0000313" key="3">
    <source>
        <dbReference type="Proteomes" id="UP000632535"/>
    </source>
</evidence>
<keyword evidence="3" id="KW-1185">Reference proteome</keyword>
<comment type="caution">
    <text evidence="2">The sequence shown here is derived from an EMBL/GenBank/DDBJ whole genome shotgun (WGS) entry which is preliminary data.</text>
</comment>
<protein>
    <submittedName>
        <fullName evidence="2">Uncharacterized protein</fullName>
    </submittedName>
</protein>
<reference evidence="3" key="1">
    <citation type="journal article" date="2019" name="Int. J. Syst. Evol. Microbiol.">
        <title>The Global Catalogue of Microorganisms (GCM) 10K type strain sequencing project: providing services to taxonomists for standard genome sequencing and annotation.</title>
        <authorList>
            <consortium name="The Broad Institute Genomics Platform"/>
            <consortium name="The Broad Institute Genome Sequencing Center for Infectious Disease"/>
            <person name="Wu L."/>
            <person name="Ma J."/>
        </authorList>
    </citation>
    <scope>NUCLEOTIDE SEQUENCE [LARGE SCALE GENOMIC DNA]</scope>
    <source>
        <strain evidence="3">CCM 8653</strain>
    </source>
</reference>
<organism evidence="2 3">
    <name type="scientific">Isoptericola cucumis</name>
    <dbReference type="NCBI Taxonomy" id="1776856"/>
    <lineage>
        <taxon>Bacteria</taxon>
        <taxon>Bacillati</taxon>
        <taxon>Actinomycetota</taxon>
        <taxon>Actinomycetes</taxon>
        <taxon>Micrococcales</taxon>
        <taxon>Promicromonosporaceae</taxon>
        <taxon>Isoptericola</taxon>
    </lineage>
</organism>
<sequence length="335" mass="36348">MADIEAEPSRRVLVSHESAASASAPMARKFVDQLGDGRAHVVITLRSPAAMLPSRWVERLKSGASVTFEDWLARVYGRTRPPIPERLARTLDLAGLVERWADAAGPENVTVIIADEADKNLLTDAFEDLLGLPARTLTGVVADGADANRSMSLPEAELFRRLNATLSSMPEVPWPVYLYVVRGAVAQVLGQRVPDDEEPRVRMPRWAAELAVEDGGRYAKRIANSGVRIVGDLENLHRARPVRDETARLDESWPSSLAVEALTGAVLGTVKAQRRSARGVTTAQDGTGPGGDLGQSRAQGASSVYTTHELLEALSIRVRHRLRTRRSKPVGIAPP</sequence>
<dbReference type="RefSeq" id="WP_188524637.1">
    <property type="nucleotide sequence ID" value="NZ_BMDG01000011.1"/>
</dbReference>
<gene>
    <name evidence="2" type="ORF">GCM10007368_31200</name>
</gene>